<sequence>MEKEQANKIILRHRINQVIDCLKKAEGHYFDKEVPRDELTSNKWSQKLCMLDGGYSPTFQERFKWFADMNYTLEAAAIALHVMEKAPKSEKVNEPEDRQFWHNVYGAAWSCSEELLKTLKERS</sequence>
<dbReference type="EMBL" id="LAZR01000495">
    <property type="protein sequence ID" value="KKN66631.1"/>
    <property type="molecule type" value="Genomic_DNA"/>
</dbReference>
<comment type="caution">
    <text evidence="1">The sequence shown here is derived from an EMBL/GenBank/DDBJ whole genome shotgun (WGS) entry which is preliminary data.</text>
</comment>
<evidence type="ECO:0000313" key="1">
    <source>
        <dbReference type="EMBL" id="KKN66631.1"/>
    </source>
</evidence>
<organism evidence="1">
    <name type="scientific">marine sediment metagenome</name>
    <dbReference type="NCBI Taxonomy" id="412755"/>
    <lineage>
        <taxon>unclassified sequences</taxon>
        <taxon>metagenomes</taxon>
        <taxon>ecological metagenomes</taxon>
    </lineage>
</organism>
<proteinExistence type="predicted"/>
<name>A0A0F9UZC3_9ZZZZ</name>
<accession>A0A0F9UZC3</accession>
<dbReference type="AlphaFoldDB" id="A0A0F9UZC3"/>
<protein>
    <submittedName>
        <fullName evidence="1">Uncharacterized protein</fullName>
    </submittedName>
</protein>
<gene>
    <name evidence="1" type="ORF">LCGC14_0469660</name>
</gene>
<reference evidence="1" key="1">
    <citation type="journal article" date="2015" name="Nature">
        <title>Complex archaea that bridge the gap between prokaryotes and eukaryotes.</title>
        <authorList>
            <person name="Spang A."/>
            <person name="Saw J.H."/>
            <person name="Jorgensen S.L."/>
            <person name="Zaremba-Niedzwiedzka K."/>
            <person name="Martijn J."/>
            <person name="Lind A.E."/>
            <person name="van Eijk R."/>
            <person name="Schleper C."/>
            <person name="Guy L."/>
            <person name="Ettema T.J."/>
        </authorList>
    </citation>
    <scope>NUCLEOTIDE SEQUENCE</scope>
</reference>